<protein>
    <recommendedName>
        <fullName evidence="3">Lipoprotein</fullName>
    </recommendedName>
</protein>
<dbReference type="Proteomes" id="UP001231941">
    <property type="component" value="Unassembled WGS sequence"/>
</dbReference>
<evidence type="ECO:0000313" key="1">
    <source>
        <dbReference type="EMBL" id="MDP5275332.1"/>
    </source>
</evidence>
<organism evidence="1 2">
    <name type="scientific">Chengkuizengella axinellae</name>
    <dbReference type="NCBI Taxonomy" id="3064388"/>
    <lineage>
        <taxon>Bacteria</taxon>
        <taxon>Bacillati</taxon>
        <taxon>Bacillota</taxon>
        <taxon>Bacilli</taxon>
        <taxon>Bacillales</taxon>
        <taxon>Paenibacillaceae</taxon>
        <taxon>Chengkuizengella</taxon>
    </lineage>
</organism>
<reference evidence="1 2" key="1">
    <citation type="submission" date="2023-08" db="EMBL/GenBank/DDBJ databases">
        <authorList>
            <person name="Park J.-S."/>
        </authorList>
    </citation>
    <scope>NUCLEOTIDE SEQUENCE [LARGE SCALE GENOMIC DNA]</scope>
    <source>
        <strain evidence="1 2">2205SS18-9</strain>
    </source>
</reference>
<proteinExistence type="predicted"/>
<sequence>MKTMKTTYFIHALIIMALLTSCNYREEYTQSEQNLNERTLNEMSNIKMKNVQGQDVKTIDAHENTSIRFSPFTAKEIMDIPGISHSYVILTNRNAYVSLVLDHTATGGFAKGNIHEQNNSGKSDNGYNENGGITYTSPKNLVTDTNSKFTLEDENNISSRLKEKVIMEVKKLNPRVDEIYVSANRAFVNQLNVYAQKTWRGNSLKPYVNEFNESVKIYFQ</sequence>
<evidence type="ECO:0008006" key="3">
    <source>
        <dbReference type="Google" id="ProtNLM"/>
    </source>
</evidence>
<keyword evidence="2" id="KW-1185">Reference proteome</keyword>
<evidence type="ECO:0000313" key="2">
    <source>
        <dbReference type="Proteomes" id="UP001231941"/>
    </source>
</evidence>
<comment type="caution">
    <text evidence="1">The sequence shown here is derived from an EMBL/GenBank/DDBJ whole genome shotgun (WGS) entry which is preliminary data.</text>
</comment>
<dbReference type="RefSeq" id="WP_305992641.1">
    <property type="nucleotide sequence ID" value="NZ_JAVAMP010000007.1"/>
</dbReference>
<dbReference type="PROSITE" id="PS51257">
    <property type="entry name" value="PROKAR_LIPOPROTEIN"/>
    <property type="match status" value="1"/>
</dbReference>
<dbReference type="EMBL" id="JAVAMP010000007">
    <property type="protein sequence ID" value="MDP5275332.1"/>
    <property type="molecule type" value="Genomic_DNA"/>
</dbReference>
<name>A0ABT9J148_9BACL</name>
<gene>
    <name evidence="1" type="ORF">Q5Y73_14575</name>
</gene>
<accession>A0ABT9J148</accession>